<feature type="transmembrane region" description="Helical" evidence="1">
    <location>
        <begin position="16"/>
        <end position="36"/>
    </location>
</feature>
<organism evidence="2 3">
    <name type="scientific">Palleronia pelagia</name>
    <dbReference type="NCBI Taxonomy" id="387096"/>
    <lineage>
        <taxon>Bacteria</taxon>
        <taxon>Pseudomonadati</taxon>
        <taxon>Pseudomonadota</taxon>
        <taxon>Alphaproteobacteria</taxon>
        <taxon>Rhodobacterales</taxon>
        <taxon>Roseobacteraceae</taxon>
        <taxon>Palleronia</taxon>
    </lineage>
</organism>
<evidence type="ECO:0000313" key="2">
    <source>
        <dbReference type="EMBL" id="SEM85563.1"/>
    </source>
</evidence>
<reference evidence="3" key="1">
    <citation type="submission" date="2016-10" db="EMBL/GenBank/DDBJ databases">
        <authorList>
            <person name="Varghese N."/>
            <person name="Submissions S."/>
        </authorList>
    </citation>
    <scope>NUCLEOTIDE SEQUENCE [LARGE SCALE GENOMIC DNA]</scope>
    <source>
        <strain evidence="3">DSM 26893</strain>
    </source>
</reference>
<protein>
    <recommendedName>
        <fullName evidence="4">TVP38/TMEM64 family membrane protein</fullName>
    </recommendedName>
</protein>
<dbReference type="Proteomes" id="UP000199372">
    <property type="component" value="Unassembled WGS sequence"/>
</dbReference>
<proteinExistence type="predicted"/>
<dbReference type="RefSeq" id="WP_091844240.1">
    <property type="nucleotide sequence ID" value="NZ_FOCM01000001.1"/>
</dbReference>
<feature type="transmembrane region" description="Helical" evidence="1">
    <location>
        <begin position="194"/>
        <end position="217"/>
    </location>
</feature>
<dbReference type="OrthoDB" id="6369004at2"/>
<sequence length="220" mass="23144">MVFSLRWPHRRQIGRAVRGLVVLGAILAALWAGHVLRETLTVSQMPVTPEQMRNMTVVALVAYVALMAVPFVPGAEIGIALLTAYGAAMAPVIYGATVLALGLAFALGRLLPTGVLIRLLWFFRLKRAAALVARAAELPRARRVDVLLEGAPPGLIALGLRHRYVALALLVNVPGNVIIGGGGGILMLAGLSRLFAPVPTLLCMAIGVSPVPLTVFLSGV</sequence>
<name>A0A1H8BRX7_9RHOB</name>
<keyword evidence="1" id="KW-0812">Transmembrane</keyword>
<feature type="transmembrane region" description="Helical" evidence="1">
    <location>
        <begin position="164"/>
        <end position="188"/>
    </location>
</feature>
<gene>
    <name evidence="2" type="ORF">SAMN04488011_101702</name>
</gene>
<keyword evidence="1" id="KW-1133">Transmembrane helix</keyword>
<feature type="transmembrane region" description="Helical" evidence="1">
    <location>
        <begin position="92"/>
        <end position="117"/>
    </location>
</feature>
<accession>A0A1H8BRX7</accession>
<feature type="transmembrane region" description="Helical" evidence="1">
    <location>
        <begin position="57"/>
        <end position="86"/>
    </location>
</feature>
<evidence type="ECO:0000313" key="3">
    <source>
        <dbReference type="Proteomes" id="UP000199372"/>
    </source>
</evidence>
<evidence type="ECO:0008006" key="4">
    <source>
        <dbReference type="Google" id="ProtNLM"/>
    </source>
</evidence>
<evidence type="ECO:0000256" key="1">
    <source>
        <dbReference type="SAM" id="Phobius"/>
    </source>
</evidence>
<dbReference type="AlphaFoldDB" id="A0A1H8BRX7"/>
<keyword evidence="3" id="KW-1185">Reference proteome</keyword>
<dbReference type="EMBL" id="FOCM01000001">
    <property type="protein sequence ID" value="SEM85563.1"/>
    <property type="molecule type" value="Genomic_DNA"/>
</dbReference>
<keyword evidence="1" id="KW-0472">Membrane</keyword>